<organism evidence="1 2">
    <name type="scientific">Bacteroides ovatus</name>
    <dbReference type="NCBI Taxonomy" id="28116"/>
    <lineage>
        <taxon>Bacteria</taxon>
        <taxon>Pseudomonadati</taxon>
        <taxon>Bacteroidota</taxon>
        <taxon>Bacteroidia</taxon>
        <taxon>Bacteroidales</taxon>
        <taxon>Bacteroidaceae</taxon>
        <taxon>Bacteroides</taxon>
    </lineage>
</organism>
<accession>A0A1G6GAG0</accession>
<reference evidence="1 2" key="1">
    <citation type="submission" date="2016-10" db="EMBL/GenBank/DDBJ databases">
        <authorList>
            <person name="de Groot N.N."/>
        </authorList>
    </citation>
    <scope>NUCLEOTIDE SEQUENCE [LARGE SCALE GENOMIC DNA]</scope>
    <source>
        <strain evidence="1 2">NLAE-zl-C500</strain>
    </source>
</reference>
<proteinExistence type="predicted"/>
<evidence type="ECO:0000313" key="2">
    <source>
        <dbReference type="Proteomes" id="UP000183670"/>
    </source>
</evidence>
<dbReference type="Proteomes" id="UP000183670">
    <property type="component" value="Unassembled WGS sequence"/>
</dbReference>
<dbReference type="AlphaFoldDB" id="A0A1G6GAG0"/>
<evidence type="ECO:0000313" key="1">
    <source>
        <dbReference type="EMBL" id="SDB78961.1"/>
    </source>
</evidence>
<gene>
    <name evidence="1" type="ORF">SAMN05192581_105617</name>
</gene>
<protein>
    <submittedName>
        <fullName evidence="1">Uncharacterized protein</fullName>
    </submittedName>
</protein>
<name>A0A1G6GAG0_BACOV</name>
<sequence>MTGWDYRYTCDDGHEGGRASFIIKQQADSIMRIWRVDDM</sequence>
<dbReference type="EMBL" id="FMYE01000056">
    <property type="protein sequence ID" value="SDB78961.1"/>
    <property type="molecule type" value="Genomic_DNA"/>
</dbReference>